<evidence type="ECO:0000256" key="2">
    <source>
        <dbReference type="ARBA" id="ARBA00004123"/>
    </source>
</evidence>
<keyword evidence="4" id="KW-0540">Nuclease</keyword>
<dbReference type="GO" id="GO:0004518">
    <property type="term" value="F:nuclease activity"/>
    <property type="evidence" value="ECO:0007669"/>
    <property type="project" value="UniProtKB-KW"/>
</dbReference>
<feature type="domain" description="DDE Tnp4" evidence="8">
    <location>
        <begin position="173"/>
        <end position="288"/>
    </location>
</feature>
<dbReference type="InterPro" id="IPR027806">
    <property type="entry name" value="HARBI1_dom"/>
</dbReference>
<comment type="similarity">
    <text evidence="3">Belongs to the HARBI1 family.</text>
</comment>
<comment type="cofactor">
    <cofactor evidence="1">
        <name>a divalent metal cation</name>
        <dbReference type="ChEBI" id="CHEBI:60240"/>
    </cofactor>
</comment>
<dbReference type="InParanoid" id="A0A5N4A0C5"/>
<evidence type="ECO:0000313" key="9">
    <source>
        <dbReference type="EMBL" id="KAB0790770.1"/>
    </source>
</evidence>
<evidence type="ECO:0000259" key="8">
    <source>
        <dbReference type="Pfam" id="PF13359"/>
    </source>
</evidence>
<organism evidence="9 10">
    <name type="scientific">Photinus pyralis</name>
    <name type="common">Common eastern firefly</name>
    <name type="synonym">Lampyris pyralis</name>
    <dbReference type="NCBI Taxonomy" id="7054"/>
    <lineage>
        <taxon>Eukaryota</taxon>
        <taxon>Metazoa</taxon>
        <taxon>Ecdysozoa</taxon>
        <taxon>Arthropoda</taxon>
        <taxon>Hexapoda</taxon>
        <taxon>Insecta</taxon>
        <taxon>Pterygota</taxon>
        <taxon>Neoptera</taxon>
        <taxon>Endopterygota</taxon>
        <taxon>Coleoptera</taxon>
        <taxon>Polyphaga</taxon>
        <taxon>Elateriformia</taxon>
        <taxon>Elateroidea</taxon>
        <taxon>Lampyridae</taxon>
        <taxon>Lampyrinae</taxon>
        <taxon>Photinus</taxon>
    </lineage>
</organism>
<dbReference type="GO" id="GO:0005634">
    <property type="term" value="C:nucleus"/>
    <property type="evidence" value="ECO:0007669"/>
    <property type="project" value="UniProtKB-SubCell"/>
</dbReference>
<reference evidence="9 10" key="1">
    <citation type="journal article" date="2018" name="Elife">
        <title>Firefly genomes illuminate parallel origins of bioluminescence in beetles.</title>
        <authorList>
            <person name="Fallon T.R."/>
            <person name="Lower S.E."/>
            <person name="Chang C.H."/>
            <person name="Bessho-Uehara M."/>
            <person name="Martin G.J."/>
            <person name="Bewick A.J."/>
            <person name="Behringer M."/>
            <person name="Debat H.J."/>
            <person name="Wong I."/>
            <person name="Day J.C."/>
            <person name="Suvorov A."/>
            <person name="Silva C.J."/>
            <person name="Stanger-Hall K.F."/>
            <person name="Hall D.W."/>
            <person name="Schmitz R.J."/>
            <person name="Nelson D.R."/>
            <person name="Lewis S.M."/>
            <person name="Shigenobu S."/>
            <person name="Bybee S.M."/>
            <person name="Larracuente A.M."/>
            <person name="Oba Y."/>
            <person name="Weng J.K."/>
        </authorList>
    </citation>
    <scope>NUCLEOTIDE SEQUENCE [LARGE SCALE GENOMIC DNA]</scope>
    <source>
        <strain evidence="9">1611_PpyrPB1</strain>
        <tissue evidence="9">Whole body</tissue>
    </source>
</reference>
<keyword evidence="10" id="KW-1185">Reference proteome</keyword>
<dbReference type="PANTHER" id="PTHR22930">
    <property type="match status" value="1"/>
</dbReference>
<dbReference type="Pfam" id="PF13359">
    <property type="entry name" value="DDE_Tnp_4"/>
    <property type="match status" value="1"/>
</dbReference>
<protein>
    <recommendedName>
        <fullName evidence="8">DDE Tnp4 domain-containing protein</fullName>
    </recommendedName>
</protein>
<sequence>MDLDIVNLVLYQEIMEDNFPTNIAIDQALMLADPLPPVEQAPRRPVPRNENYYEETIAQYMGDLFSEHFRMTRPTFEQLLITVGNANGMANHAIPLEKKRMFSIWILAKPETFLAAGDRFGLARSTAHGVFKEIIFLILEMMPQFITWPQNNEHTINVFYERSGGFPEVVGAIYGCHIPVKQPPYNAQDYYNRKQFHSIILQGICDHQLRFLNVHVGMPGRVHDARVLRVSPIYAQLTNVMHPLLPANQHLLGDSAYPLMKNLLTPYRDNGHLNDTQTNFNYKLSSDSFLSQGTSMQDLAWNYFIGKTTVHCIVKETCRVLWEQLQPLPT</sequence>
<gene>
    <name evidence="9" type="ORF">PPYR_15480</name>
</gene>
<proteinExistence type="inferred from homology"/>
<comment type="subcellular location">
    <subcellularLocation>
        <location evidence="2">Nucleus</location>
    </subcellularLocation>
</comment>
<dbReference type="AlphaFoldDB" id="A0A5N4A0C5"/>
<keyword evidence="7" id="KW-0539">Nucleus</keyword>
<evidence type="ECO:0000256" key="5">
    <source>
        <dbReference type="ARBA" id="ARBA00022723"/>
    </source>
</evidence>
<dbReference type="GO" id="GO:0046872">
    <property type="term" value="F:metal ion binding"/>
    <property type="evidence" value="ECO:0007669"/>
    <property type="project" value="UniProtKB-KW"/>
</dbReference>
<name>A0A5N4A0C5_PHOPY</name>
<keyword evidence="6" id="KW-0378">Hydrolase</keyword>
<evidence type="ECO:0000313" key="10">
    <source>
        <dbReference type="Proteomes" id="UP000327044"/>
    </source>
</evidence>
<evidence type="ECO:0000256" key="4">
    <source>
        <dbReference type="ARBA" id="ARBA00022722"/>
    </source>
</evidence>
<dbReference type="GO" id="GO:0016787">
    <property type="term" value="F:hydrolase activity"/>
    <property type="evidence" value="ECO:0007669"/>
    <property type="project" value="UniProtKB-KW"/>
</dbReference>
<dbReference type="PANTHER" id="PTHR22930:SF85">
    <property type="entry name" value="GH03217P-RELATED"/>
    <property type="match status" value="1"/>
</dbReference>
<evidence type="ECO:0000256" key="6">
    <source>
        <dbReference type="ARBA" id="ARBA00022801"/>
    </source>
</evidence>
<evidence type="ECO:0000256" key="1">
    <source>
        <dbReference type="ARBA" id="ARBA00001968"/>
    </source>
</evidence>
<evidence type="ECO:0000256" key="7">
    <source>
        <dbReference type="ARBA" id="ARBA00023242"/>
    </source>
</evidence>
<dbReference type="InterPro" id="IPR045249">
    <property type="entry name" value="HARBI1-like"/>
</dbReference>
<keyword evidence="5" id="KW-0479">Metal-binding</keyword>
<accession>A0A5N4A0C5</accession>
<dbReference type="Proteomes" id="UP000327044">
    <property type="component" value="Unassembled WGS sequence"/>
</dbReference>
<dbReference type="EMBL" id="VVIM01000779">
    <property type="protein sequence ID" value="KAB0790770.1"/>
    <property type="molecule type" value="Genomic_DNA"/>
</dbReference>
<evidence type="ECO:0000256" key="3">
    <source>
        <dbReference type="ARBA" id="ARBA00006958"/>
    </source>
</evidence>
<comment type="caution">
    <text evidence="9">The sequence shown here is derived from an EMBL/GenBank/DDBJ whole genome shotgun (WGS) entry which is preliminary data.</text>
</comment>